<proteinExistence type="predicted"/>
<protein>
    <submittedName>
        <fullName evidence="1">Uncharacterized protein</fullName>
    </submittedName>
</protein>
<dbReference type="Proteomes" id="UP001152561">
    <property type="component" value="Unassembled WGS sequence"/>
</dbReference>
<comment type="caution">
    <text evidence="1">The sequence shown here is derived from an EMBL/GenBank/DDBJ whole genome shotgun (WGS) entry which is preliminary data.</text>
</comment>
<evidence type="ECO:0000313" key="2">
    <source>
        <dbReference type="Proteomes" id="UP001152561"/>
    </source>
</evidence>
<accession>A0A9Q1MSQ0</accession>
<gene>
    <name evidence="1" type="ORF">K7X08_020010</name>
</gene>
<sequence length="119" mass="13451">MLFIDEHNGDIYHLFLWKLKQVAAEKPITEAKGESAILQESIIKTVNENAKACIQPSVSQFKRLLGVKLPSEGDLKSVPILTHPKLMDLPKEFDARTAWPQCSIIGRILDQVTLFLLRL</sequence>
<evidence type="ECO:0000313" key="1">
    <source>
        <dbReference type="EMBL" id="KAJ8567802.1"/>
    </source>
</evidence>
<dbReference type="OrthoDB" id="190265at2759"/>
<name>A0A9Q1MSQ0_9SOLA</name>
<dbReference type="InterPro" id="IPR038765">
    <property type="entry name" value="Papain-like_cys_pep_sf"/>
</dbReference>
<reference evidence="2" key="1">
    <citation type="journal article" date="2023" name="Proc. Natl. Acad. Sci. U.S.A.">
        <title>Genomic and structural basis for evolution of tropane alkaloid biosynthesis.</title>
        <authorList>
            <person name="Wanga Y.-J."/>
            <person name="Taina T."/>
            <person name="Yua J.-Y."/>
            <person name="Lia J."/>
            <person name="Xua B."/>
            <person name="Chenc J."/>
            <person name="D'Auriad J.C."/>
            <person name="Huanga J.-P."/>
            <person name="Huanga S.-X."/>
        </authorList>
    </citation>
    <scope>NUCLEOTIDE SEQUENCE [LARGE SCALE GENOMIC DNA]</scope>
    <source>
        <strain evidence="2">cv. KIB-2019</strain>
    </source>
</reference>
<organism evidence="1 2">
    <name type="scientific">Anisodus acutangulus</name>
    <dbReference type="NCBI Taxonomy" id="402998"/>
    <lineage>
        <taxon>Eukaryota</taxon>
        <taxon>Viridiplantae</taxon>
        <taxon>Streptophyta</taxon>
        <taxon>Embryophyta</taxon>
        <taxon>Tracheophyta</taxon>
        <taxon>Spermatophyta</taxon>
        <taxon>Magnoliopsida</taxon>
        <taxon>eudicotyledons</taxon>
        <taxon>Gunneridae</taxon>
        <taxon>Pentapetalae</taxon>
        <taxon>asterids</taxon>
        <taxon>lamiids</taxon>
        <taxon>Solanales</taxon>
        <taxon>Solanaceae</taxon>
        <taxon>Solanoideae</taxon>
        <taxon>Hyoscyameae</taxon>
        <taxon>Anisodus</taxon>
    </lineage>
</organism>
<dbReference type="Gene3D" id="3.90.70.10">
    <property type="entry name" value="Cysteine proteinases"/>
    <property type="match status" value="1"/>
</dbReference>
<keyword evidence="2" id="KW-1185">Reference proteome</keyword>
<dbReference type="AlphaFoldDB" id="A0A9Q1MSQ0"/>
<dbReference type="SUPFAM" id="SSF54001">
    <property type="entry name" value="Cysteine proteinases"/>
    <property type="match status" value="1"/>
</dbReference>
<dbReference type="EMBL" id="JAJAGQ010000003">
    <property type="protein sequence ID" value="KAJ8567802.1"/>
    <property type="molecule type" value="Genomic_DNA"/>
</dbReference>